<proteinExistence type="predicted"/>
<feature type="transmembrane region" description="Helical" evidence="6">
    <location>
        <begin position="507"/>
        <end position="528"/>
    </location>
</feature>
<dbReference type="InterPro" id="IPR036259">
    <property type="entry name" value="MFS_trans_sf"/>
</dbReference>
<keyword evidence="9" id="KW-1185">Reference proteome</keyword>
<feature type="transmembrane region" description="Helical" evidence="6">
    <location>
        <begin position="183"/>
        <end position="202"/>
    </location>
</feature>
<accession>A0ABP0G518</accession>
<keyword evidence="3 6" id="KW-0812">Transmembrane</keyword>
<keyword evidence="2" id="KW-0813">Transport</keyword>
<organism evidence="8 9">
    <name type="scientific">Clavelina lepadiformis</name>
    <name type="common">Light-bulb sea squirt</name>
    <name type="synonym">Ascidia lepadiformis</name>
    <dbReference type="NCBI Taxonomy" id="159417"/>
    <lineage>
        <taxon>Eukaryota</taxon>
        <taxon>Metazoa</taxon>
        <taxon>Chordata</taxon>
        <taxon>Tunicata</taxon>
        <taxon>Ascidiacea</taxon>
        <taxon>Aplousobranchia</taxon>
        <taxon>Clavelinidae</taxon>
        <taxon>Clavelina</taxon>
    </lineage>
</organism>
<evidence type="ECO:0000313" key="8">
    <source>
        <dbReference type="EMBL" id="CAK8685879.1"/>
    </source>
</evidence>
<feature type="transmembrane region" description="Helical" evidence="6">
    <location>
        <begin position="300"/>
        <end position="321"/>
    </location>
</feature>
<evidence type="ECO:0000256" key="6">
    <source>
        <dbReference type="SAM" id="Phobius"/>
    </source>
</evidence>
<keyword evidence="5 6" id="KW-0472">Membrane</keyword>
<evidence type="ECO:0000313" key="9">
    <source>
        <dbReference type="Proteomes" id="UP001642483"/>
    </source>
</evidence>
<feature type="transmembrane region" description="Helical" evidence="6">
    <location>
        <begin position="336"/>
        <end position="354"/>
    </location>
</feature>
<feature type="transmembrane region" description="Helical" evidence="6">
    <location>
        <begin position="214"/>
        <end position="235"/>
    </location>
</feature>
<evidence type="ECO:0000256" key="4">
    <source>
        <dbReference type="ARBA" id="ARBA00022989"/>
    </source>
</evidence>
<dbReference type="EMBL" id="CAWYQH010000101">
    <property type="protein sequence ID" value="CAK8685879.1"/>
    <property type="molecule type" value="Genomic_DNA"/>
</dbReference>
<dbReference type="InterPro" id="IPR020846">
    <property type="entry name" value="MFS_dom"/>
</dbReference>
<feature type="transmembrane region" description="Helical" evidence="6">
    <location>
        <begin position="479"/>
        <end position="501"/>
    </location>
</feature>
<evidence type="ECO:0000256" key="2">
    <source>
        <dbReference type="ARBA" id="ARBA00022448"/>
    </source>
</evidence>
<feature type="transmembrane region" description="Helical" evidence="6">
    <location>
        <begin position="88"/>
        <end position="113"/>
    </location>
</feature>
<comment type="subcellular location">
    <subcellularLocation>
        <location evidence="1">Membrane</location>
        <topology evidence="1">Multi-pass membrane protein</topology>
    </subcellularLocation>
</comment>
<sequence>MSETRIYKAPEKERISFIKKKQQHQNGLKFQPENSNFGFLCLLMTSTMLPFLVGYHFTLVNPIIPALKIMYNETYMSRYGEAMSDSTWLGLLTMSVSSIVIGAFVGGTTTKFLLNFVSSKRLNQIAHVINLIAIVVSSLIGGVTQSYEAFIAGRLIAGIPCGITFNLAPMLVAELSARRKRGFWESTIGVSISFGFLIAAILAHPKVLGSLTLWPVLIGLGLLPSFIYLIASINIPETPYYLLRHGRKEEALDVLTELRKNEDESVAKQEVEEIENEIGDSGKVYGIVKILKNKQYRNQLIAVFALYANLMLCGVNNILFYSDLIFKEAGISADNVTFATIGVFALQFVMALIGAKFVDRFGGLKVTIAGSIGFIVSLTLFTVSQAMVYKQNSAVSSPLRTTADERLLTNGSAFASVTHSTFTAETTSLIASAQNGANPWSFVSVLAIGIFMVAWSGGTHISTFALLGELTIEPTRATCFSYGNAVMWTTSWIVSFVPPYLQEALGPYSMVIWLGLTVFFLVYMVICIPDTKGRTTKQIQAKFGGKTDSSASFGIVLTEVESLNV</sequence>
<dbReference type="PROSITE" id="PS50850">
    <property type="entry name" value="MFS"/>
    <property type="match status" value="1"/>
</dbReference>
<name>A0ABP0G518_CLALP</name>
<dbReference type="Pfam" id="PF00083">
    <property type="entry name" value="Sugar_tr"/>
    <property type="match status" value="2"/>
</dbReference>
<dbReference type="Gene3D" id="1.20.1250.20">
    <property type="entry name" value="MFS general substrate transporter like domains"/>
    <property type="match status" value="2"/>
</dbReference>
<evidence type="ECO:0000256" key="5">
    <source>
        <dbReference type="ARBA" id="ARBA00023136"/>
    </source>
</evidence>
<comment type="caution">
    <text evidence="8">The sequence shown here is derived from an EMBL/GenBank/DDBJ whole genome shotgun (WGS) entry which is preliminary data.</text>
</comment>
<feature type="transmembrane region" description="Helical" evidence="6">
    <location>
        <begin position="366"/>
        <end position="389"/>
    </location>
</feature>
<feature type="transmembrane region" description="Helical" evidence="6">
    <location>
        <begin position="149"/>
        <end position="171"/>
    </location>
</feature>
<dbReference type="PANTHER" id="PTHR23503">
    <property type="entry name" value="SOLUTE CARRIER FAMILY 2"/>
    <property type="match status" value="1"/>
</dbReference>
<dbReference type="InterPro" id="IPR045263">
    <property type="entry name" value="GLUT"/>
</dbReference>
<protein>
    <recommendedName>
        <fullName evidence="7">Major facilitator superfamily (MFS) profile domain-containing protein</fullName>
    </recommendedName>
</protein>
<feature type="transmembrane region" description="Helical" evidence="6">
    <location>
        <begin position="442"/>
        <end position="467"/>
    </location>
</feature>
<dbReference type="PANTHER" id="PTHR23503:SF8">
    <property type="entry name" value="FACILITATED GLUCOSE TRANSPORTER PROTEIN 1"/>
    <property type="match status" value="1"/>
</dbReference>
<reference evidence="8 9" key="1">
    <citation type="submission" date="2024-02" db="EMBL/GenBank/DDBJ databases">
        <authorList>
            <person name="Daric V."/>
            <person name="Darras S."/>
        </authorList>
    </citation>
    <scope>NUCLEOTIDE SEQUENCE [LARGE SCALE GENOMIC DNA]</scope>
</reference>
<evidence type="ECO:0000259" key="7">
    <source>
        <dbReference type="PROSITE" id="PS50850"/>
    </source>
</evidence>
<gene>
    <name evidence="8" type="ORF">CVLEPA_LOCUS17590</name>
</gene>
<feature type="transmembrane region" description="Helical" evidence="6">
    <location>
        <begin position="125"/>
        <end position="143"/>
    </location>
</feature>
<feature type="domain" description="Major facilitator superfamily (MFS) profile" evidence="7">
    <location>
        <begin position="42"/>
        <end position="532"/>
    </location>
</feature>
<dbReference type="InterPro" id="IPR005829">
    <property type="entry name" value="Sugar_transporter_CS"/>
</dbReference>
<dbReference type="Proteomes" id="UP001642483">
    <property type="component" value="Unassembled WGS sequence"/>
</dbReference>
<feature type="transmembrane region" description="Helical" evidence="6">
    <location>
        <begin position="37"/>
        <end position="57"/>
    </location>
</feature>
<evidence type="ECO:0000256" key="3">
    <source>
        <dbReference type="ARBA" id="ARBA00022692"/>
    </source>
</evidence>
<dbReference type="SUPFAM" id="SSF103473">
    <property type="entry name" value="MFS general substrate transporter"/>
    <property type="match status" value="1"/>
</dbReference>
<dbReference type="InterPro" id="IPR005828">
    <property type="entry name" value="MFS_sugar_transport-like"/>
</dbReference>
<keyword evidence="4 6" id="KW-1133">Transmembrane helix</keyword>
<evidence type="ECO:0000256" key="1">
    <source>
        <dbReference type="ARBA" id="ARBA00004141"/>
    </source>
</evidence>
<dbReference type="PROSITE" id="PS00217">
    <property type="entry name" value="SUGAR_TRANSPORT_2"/>
    <property type="match status" value="1"/>
</dbReference>